<dbReference type="Gene3D" id="3.30.1830.10">
    <property type="entry name" value="YehR-like"/>
    <property type="match status" value="1"/>
</dbReference>
<comment type="caution">
    <text evidence="3">The sequence shown here is derived from an EMBL/GenBank/DDBJ whole genome shotgun (WGS) entry which is preliminary data.</text>
</comment>
<accession>A0A318KRZ1</accession>
<dbReference type="Pfam" id="PF06998">
    <property type="entry name" value="DUF1307"/>
    <property type="match status" value="1"/>
</dbReference>
<dbReference type="AlphaFoldDB" id="A0A318KRZ1"/>
<gene>
    <name evidence="3" type="ORF">DES51_103207</name>
</gene>
<feature type="compositionally biased region" description="Polar residues" evidence="1">
    <location>
        <begin position="35"/>
        <end position="46"/>
    </location>
</feature>
<dbReference type="EMBL" id="QJKH01000003">
    <property type="protein sequence ID" value="PXX80611.1"/>
    <property type="molecule type" value="Genomic_DNA"/>
</dbReference>
<dbReference type="InterPro" id="IPR009736">
    <property type="entry name" value="DUF1307"/>
</dbReference>
<name>A0A318KRZ1_9FIRM</name>
<protein>
    <submittedName>
        <fullName evidence="3">Uncharacterized protein DUF1307</fullName>
    </submittedName>
</protein>
<dbReference type="SUPFAM" id="SSF160704">
    <property type="entry name" value="YehR-like"/>
    <property type="match status" value="1"/>
</dbReference>
<dbReference type="OrthoDB" id="2050854at2"/>
<feature type="signal peptide" evidence="2">
    <location>
        <begin position="1"/>
        <end position="20"/>
    </location>
</feature>
<dbReference type="RefSeq" id="WP_022938276.1">
    <property type="nucleotide sequence ID" value="NZ_CABKRQ010000005.1"/>
</dbReference>
<organism evidence="3 4">
    <name type="scientific">Dielma fastidiosa</name>
    <dbReference type="NCBI Taxonomy" id="1034346"/>
    <lineage>
        <taxon>Bacteria</taxon>
        <taxon>Bacillati</taxon>
        <taxon>Bacillota</taxon>
        <taxon>Erysipelotrichia</taxon>
        <taxon>Erysipelotrichales</taxon>
        <taxon>Erysipelotrichaceae</taxon>
        <taxon>Dielma</taxon>
    </lineage>
</organism>
<keyword evidence="4" id="KW-1185">Reference proteome</keyword>
<feature type="region of interest" description="Disordered" evidence="1">
    <location>
        <begin position="19"/>
        <end position="53"/>
    </location>
</feature>
<evidence type="ECO:0000313" key="4">
    <source>
        <dbReference type="Proteomes" id="UP000247612"/>
    </source>
</evidence>
<dbReference type="Proteomes" id="UP000247612">
    <property type="component" value="Unassembled WGS sequence"/>
</dbReference>
<evidence type="ECO:0000256" key="1">
    <source>
        <dbReference type="SAM" id="MobiDB-lite"/>
    </source>
</evidence>
<keyword evidence="2" id="KW-0732">Signal</keyword>
<evidence type="ECO:0000313" key="3">
    <source>
        <dbReference type="EMBL" id="PXX80611.1"/>
    </source>
</evidence>
<proteinExistence type="predicted"/>
<sequence length="179" mass="19278">MKKLLLSCLTALCLVGCTSAPTPTNKPEEPVNEPEQPTNEPSTTPDTEPEQEAVKRTVCALNQEGVSVETTFEHDGVKVLRQVNTNTIVLSKAGLNKEQIEEAAANANETYSAIAGVTYSYEFKDDDTFVETTTIDFTATSIADLQSAGIVEAGEADYVGIEETLELNNQNGIECKDAE</sequence>
<reference evidence="3 4" key="1">
    <citation type="submission" date="2018-05" db="EMBL/GenBank/DDBJ databases">
        <title>Genomic Encyclopedia of Type Strains, Phase IV (KMG-IV): sequencing the most valuable type-strain genomes for metagenomic binning, comparative biology and taxonomic classification.</title>
        <authorList>
            <person name="Goeker M."/>
        </authorList>
    </citation>
    <scope>NUCLEOTIDE SEQUENCE [LARGE SCALE GENOMIC DNA]</scope>
    <source>
        <strain evidence="3 4">JC118</strain>
    </source>
</reference>
<feature type="chain" id="PRO_5039332633" evidence="2">
    <location>
        <begin position="21"/>
        <end position="179"/>
    </location>
</feature>
<evidence type="ECO:0000256" key="2">
    <source>
        <dbReference type="SAM" id="SignalP"/>
    </source>
</evidence>
<dbReference type="InterPro" id="IPR036699">
    <property type="entry name" value="YehR-like_sf"/>
</dbReference>